<dbReference type="InterPro" id="IPR002347">
    <property type="entry name" value="SDR_fam"/>
</dbReference>
<comment type="caution">
    <text evidence="3">The sequence shown here is derived from an EMBL/GenBank/DDBJ whole genome shotgun (WGS) entry which is preliminary data.</text>
</comment>
<dbReference type="AlphaFoldDB" id="A0A0P6Z1J0"/>
<name>A0A0P6Z1J0_9CHLR</name>
<dbReference type="PRINTS" id="PR00081">
    <property type="entry name" value="GDHRDH"/>
</dbReference>
<dbReference type="PROSITE" id="PS00061">
    <property type="entry name" value="ADH_SHORT"/>
    <property type="match status" value="1"/>
</dbReference>
<dbReference type="Proteomes" id="UP000050277">
    <property type="component" value="Unassembled WGS sequence"/>
</dbReference>
<organism evidence="3 4">
    <name type="scientific">Herpetosiphon geysericola</name>
    <dbReference type="NCBI Taxonomy" id="70996"/>
    <lineage>
        <taxon>Bacteria</taxon>
        <taxon>Bacillati</taxon>
        <taxon>Chloroflexota</taxon>
        <taxon>Chloroflexia</taxon>
        <taxon>Herpetosiphonales</taxon>
        <taxon>Herpetosiphonaceae</taxon>
        <taxon>Herpetosiphon</taxon>
    </lineage>
</organism>
<dbReference type="RefSeq" id="WP_054533087.1">
    <property type="nucleotide sequence ID" value="NZ_LGKP01000008.1"/>
</dbReference>
<protein>
    <submittedName>
        <fullName evidence="3">Short-chain dehydrogenase</fullName>
    </submittedName>
</protein>
<proteinExistence type="inferred from homology"/>
<dbReference type="Pfam" id="PF13561">
    <property type="entry name" value="adh_short_C2"/>
    <property type="match status" value="1"/>
</dbReference>
<reference evidence="3 4" key="1">
    <citation type="submission" date="2015-07" db="EMBL/GenBank/DDBJ databases">
        <title>Whole genome sequence of Herpetosiphon geysericola DSM 7119.</title>
        <authorList>
            <person name="Hemp J."/>
            <person name="Ward L.M."/>
            <person name="Pace L.A."/>
            <person name="Fischer W.W."/>
        </authorList>
    </citation>
    <scope>NUCLEOTIDE SEQUENCE [LARGE SCALE GENOMIC DNA]</scope>
    <source>
        <strain evidence="3 4">DSM 7119</strain>
    </source>
</reference>
<keyword evidence="4" id="KW-1185">Reference proteome</keyword>
<evidence type="ECO:0000313" key="3">
    <source>
        <dbReference type="EMBL" id="KPL90910.1"/>
    </source>
</evidence>
<accession>A0A0P6Z1J0</accession>
<dbReference type="STRING" id="70996.SE18_03790"/>
<dbReference type="SUPFAM" id="SSF51735">
    <property type="entry name" value="NAD(P)-binding Rossmann-fold domains"/>
    <property type="match status" value="1"/>
</dbReference>
<keyword evidence="2" id="KW-0560">Oxidoreductase</keyword>
<dbReference type="PANTHER" id="PTHR24321:SF8">
    <property type="entry name" value="ESTRADIOL 17-BETA-DEHYDROGENASE 8-RELATED"/>
    <property type="match status" value="1"/>
</dbReference>
<evidence type="ECO:0000256" key="2">
    <source>
        <dbReference type="ARBA" id="ARBA00023002"/>
    </source>
</evidence>
<dbReference type="OrthoDB" id="153550at2"/>
<evidence type="ECO:0000313" key="4">
    <source>
        <dbReference type="Proteomes" id="UP000050277"/>
    </source>
</evidence>
<dbReference type="InterPro" id="IPR020904">
    <property type="entry name" value="Sc_DH/Rdtase_CS"/>
</dbReference>
<dbReference type="GO" id="GO:0016491">
    <property type="term" value="F:oxidoreductase activity"/>
    <property type="evidence" value="ECO:0007669"/>
    <property type="project" value="UniProtKB-KW"/>
</dbReference>
<dbReference type="InterPro" id="IPR036291">
    <property type="entry name" value="NAD(P)-bd_dom_sf"/>
</dbReference>
<dbReference type="PANTHER" id="PTHR24321">
    <property type="entry name" value="DEHYDROGENASES, SHORT CHAIN"/>
    <property type="match status" value="1"/>
</dbReference>
<dbReference type="EMBL" id="LGKP01000008">
    <property type="protein sequence ID" value="KPL90910.1"/>
    <property type="molecule type" value="Genomic_DNA"/>
</dbReference>
<dbReference type="PATRIC" id="fig|70996.4.peg.5241"/>
<evidence type="ECO:0000256" key="1">
    <source>
        <dbReference type="ARBA" id="ARBA00006484"/>
    </source>
</evidence>
<dbReference type="NCBIfam" id="NF005559">
    <property type="entry name" value="PRK07231.1"/>
    <property type="match status" value="1"/>
</dbReference>
<comment type="similarity">
    <text evidence="1">Belongs to the short-chain dehydrogenases/reductases (SDR) family.</text>
</comment>
<dbReference type="PRINTS" id="PR00080">
    <property type="entry name" value="SDRFAMILY"/>
</dbReference>
<dbReference type="CDD" id="cd05233">
    <property type="entry name" value="SDR_c"/>
    <property type="match status" value="1"/>
</dbReference>
<dbReference type="FunFam" id="3.40.50.720:FF:000084">
    <property type="entry name" value="Short-chain dehydrogenase reductase"/>
    <property type="match status" value="1"/>
</dbReference>
<gene>
    <name evidence="3" type="ORF">SE18_03790</name>
</gene>
<sequence>MLHGKVAIVTGGAIGIGAATAKILAAQGATVVIGDINQQAGLQTVEQIRSADGHALFQACDVRNEADIQALVQSALDQGGLDIMINNAGIGGQPAPLHLTENHNWQRVLDIDLTGVFWGQKYASQAMLAGGKGGAIVNVASIAGVGGSPNLGPYGVAKAGVIQMSKTGAIELASAGIRINAVCPGWTETAILEGFEPSAHERMIRSIPLKRMGTPQEIAELIVFLASPAASFITGAEYIIDGGITSM</sequence>
<dbReference type="Gene3D" id="3.40.50.720">
    <property type="entry name" value="NAD(P)-binding Rossmann-like Domain"/>
    <property type="match status" value="1"/>
</dbReference>